<feature type="compositionally biased region" description="Basic and acidic residues" evidence="1">
    <location>
        <begin position="76"/>
        <end position="87"/>
    </location>
</feature>
<evidence type="ECO:0000256" key="1">
    <source>
        <dbReference type="SAM" id="MobiDB-lite"/>
    </source>
</evidence>
<feature type="compositionally biased region" description="Basic and acidic residues" evidence="1">
    <location>
        <begin position="419"/>
        <end position="431"/>
    </location>
</feature>
<reference evidence="2" key="1">
    <citation type="submission" date="2023-10" db="EMBL/GenBank/DDBJ databases">
        <authorList>
            <person name="Chen Y."/>
            <person name="Shah S."/>
            <person name="Dougan E. K."/>
            <person name="Thang M."/>
            <person name="Chan C."/>
        </authorList>
    </citation>
    <scope>NUCLEOTIDE SEQUENCE [LARGE SCALE GENOMIC DNA]</scope>
</reference>
<feature type="region of interest" description="Disordered" evidence="1">
    <location>
        <begin position="310"/>
        <end position="330"/>
    </location>
</feature>
<feature type="region of interest" description="Disordered" evidence="1">
    <location>
        <begin position="76"/>
        <end position="139"/>
    </location>
</feature>
<keyword evidence="3" id="KW-1185">Reference proteome</keyword>
<organism evidence="2 3">
    <name type="scientific">Prorocentrum cordatum</name>
    <dbReference type="NCBI Taxonomy" id="2364126"/>
    <lineage>
        <taxon>Eukaryota</taxon>
        <taxon>Sar</taxon>
        <taxon>Alveolata</taxon>
        <taxon>Dinophyceae</taxon>
        <taxon>Prorocentrales</taxon>
        <taxon>Prorocentraceae</taxon>
        <taxon>Prorocentrum</taxon>
    </lineage>
</organism>
<feature type="compositionally biased region" description="Polar residues" evidence="1">
    <location>
        <begin position="121"/>
        <end position="130"/>
    </location>
</feature>
<name>A0ABN9V9D8_9DINO</name>
<feature type="compositionally biased region" description="Basic and acidic residues" evidence="1">
    <location>
        <begin position="311"/>
        <end position="324"/>
    </location>
</feature>
<comment type="caution">
    <text evidence="2">The sequence shown here is derived from an EMBL/GenBank/DDBJ whole genome shotgun (WGS) entry which is preliminary data.</text>
</comment>
<accession>A0ABN9V9D8</accession>
<dbReference type="Proteomes" id="UP001189429">
    <property type="component" value="Unassembled WGS sequence"/>
</dbReference>
<feature type="region of interest" description="Disordered" evidence="1">
    <location>
        <begin position="1"/>
        <end position="55"/>
    </location>
</feature>
<protein>
    <recommendedName>
        <fullName evidence="4">Rab3 GTPase-activating protein catalytic subunit</fullName>
    </recommendedName>
</protein>
<feature type="region of interest" description="Disordered" evidence="1">
    <location>
        <begin position="407"/>
        <end position="441"/>
    </location>
</feature>
<evidence type="ECO:0008006" key="4">
    <source>
        <dbReference type="Google" id="ProtNLM"/>
    </source>
</evidence>
<feature type="compositionally biased region" description="Low complexity" evidence="1">
    <location>
        <begin position="25"/>
        <end position="38"/>
    </location>
</feature>
<evidence type="ECO:0000313" key="2">
    <source>
        <dbReference type="EMBL" id="CAK0869569.1"/>
    </source>
</evidence>
<dbReference type="EMBL" id="CAUYUJ010016862">
    <property type="protein sequence ID" value="CAK0869569.1"/>
    <property type="molecule type" value="Genomic_DNA"/>
</dbReference>
<feature type="region of interest" description="Disordered" evidence="1">
    <location>
        <begin position="151"/>
        <end position="176"/>
    </location>
</feature>
<feature type="compositionally biased region" description="Basic and acidic residues" evidence="1">
    <location>
        <begin position="166"/>
        <end position="175"/>
    </location>
</feature>
<gene>
    <name evidence="2" type="ORF">PCOR1329_LOCUS55890</name>
</gene>
<sequence>MAMPPGPRERFDLMLGSDTESEVDAGSGASSPASARGAKTYLLTDGSEQEEVSEEYDINDEYDFDAEKVAQRLREGASVEELTREVEDSMADQLQTRLAAAAEDEPQEPASGGHTPRMTGDLSSRMTPPASTEAPLASPTAGLAGLAGALEGLGQASPARPRRRRLPTDYREEGGQTRILGPWKSTEVGSLSRRKSSAWELIQRLVGGAPADQVGMYRGQALQATAKYLAERSAADSAYLADLGAPPPARPELSSAAAPAAPEAVRRLAVLQRTAERSARLASELRAFLERHARAEGDIRRTVRLATEDAEASRGAEQEARAHVWPEAPPLLDDPLKGHLRGGEVPEGTCAWLAVTRYLAACQALQDAHSAAQSRLHRKELHLAQLQVLVDNVLGQAISASLDATPDSVPEIVLGDGDGAGHAEPSDHGPGEDEGDDDESPTAILSMEAAPLVMHQLAVDVCYQAADAAHEDSADEWISSHILVSVDLWLHVWGTTAETVSGPPLQSTPSQSIYLPRACAGPVAIGVSNQPRVLHLKLRKTSDTASPASTGVLGGVADWAKGAGRQDLIAFLTGGDPAGHEFPLILEFRGSPSAEILLKDGWTPCHAAAGMDHPGRRQYRAILQVLVQEQRRAAAARDAVGCTAQDWAAIARGGSRERPLSAGVGPAGPARARSLQRGQLHVYVASQRPQSATGREAAPASLVDLGWRDPPAPSCGHRVFGFGREVAAADA</sequence>
<proteinExistence type="predicted"/>
<evidence type="ECO:0000313" key="3">
    <source>
        <dbReference type="Proteomes" id="UP001189429"/>
    </source>
</evidence>